<dbReference type="AlphaFoldDB" id="A0A6A5W8F1"/>
<feature type="compositionally biased region" description="Basic residues" evidence="1">
    <location>
        <begin position="126"/>
        <end position="136"/>
    </location>
</feature>
<reference evidence="2" key="1">
    <citation type="journal article" date="2020" name="Stud. Mycol.">
        <title>101 Dothideomycetes genomes: a test case for predicting lifestyles and emergence of pathogens.</title>
        <authorList>
            <person name="Haridas S."/>
            <person name="Albert R."/>
            <person name="Binder M."/>
            <person name="Bloem J."/>
            <person name="Labutti K."/>
            <person name="Salamov A."/>
            <person name="Andreopoulos B."/>
            <person name="Baker S."/>
            <person name="Barry K."/>
            <person name="Bills G."/>
            <person name="Bluhm B."/>
            <person name="Cannon C."/>
            <person name="Castanera R."/>
            <person name="Culley D."/>
            <person name="Daum C."/>
            <person name="Ezra D."/>
            <person name="Gonzalez J."/>
            <person name="Henrissat B."/>
            <person name="Kuo A."/>
            <person name="Liang C."/>
            <person name="Lipzen A."/>
            <person name="Lutzoni F."/>
            <person name="Magnuson J."/>
            <person name="Mondo S."/>
            <person name="Nolan M."/>
            <person name="Ohm R."/>
            <person name="Pangilinan J."/>
            <person name="Park H.-J."/>
            <person name="Ramirez L."/>
            <person name="Alfaro M."/>
            <person name="Sun H."/>
            <person name="Tritt A."/>
            <person name="Yoshinaga Y."/>
            <person name="Zwiers L.-H."/>
            <person name="Turgeon B."/>
            <person name="Goodwin S."/>
            <person name="Spatafora J."/>
            <person name="Crous P."/>
            <person name="Grigoriev I."/>
        </authorList>
    </citation>
    <scope>NUCLEOTIDE SEQUENCE</scope>
    <source>
        <strain evidence="2">CBS 123094</strain>
    </source>
</reference>
<feature type="region of interest" description="Disordered" evidence="1">
    <location>
        <begin position="79"/>
        <end position="362"/>
    </location>
</feature>
<feature type="compositionally biased region" description="Basic and acidic residues" evidence="1">
    <location>
        <begin position="137"/>
        <end position="148"/>
    </location>
</feature>
<dbReference type="Proteomes" id="UP000799779">
    <property type="component" value="Unassembled WGS sequence"/>
</dbReference>
<gene>
    <name evidence="2" type="ORF">P154DRAFT_567693</name>
</gene>
<feature type="compositionally biased region" description="Acidic residues" evidence="1">
    <location>
        <begin position="200"/>
        <end position="213"/>
    </location>
</feature>
<evidence type="ECO:0000313" key="2">
    <source>
        <dbReference type="EMBL" id="KAF1993916.1"/>
    </source>
</evidence>
<feature type="compositionally biased region" description="Polar residues" evidence="1">
    <location>
        <begin position="221"/>
        <end position="251"/>
    </location>
</feature>
<evidence type="ECO:0000256" key="1">
    <source>
        <dbReference type="SAM" id="MobiDB-lite"/>
    </source>
</evidence>
<name>A0A6A5W8F1_9PLEO</name>
<accession>A0A6A5W8F1</accession>
<keyword evidence="3" id="KW-1185">Reference proteome</keyword>
<feature type="compositionally biased region" description="Basic and acidic residues" evidence="1">
    <location>
        <begin position="107"/>
        <end position="125"/>
    </location>
</feature>
<proteinExistence type="predicted"/>
<feature type="compositionally biased region" description="Low complexity" evidence="1">
    <location>
        <begin position="336"/>
        <end position="356"/>
    </location>
</feature>
<feature type="compositionally biased region" description="Low complexity" evidence="1">
    <location>
        <begin position="252"/>
        <end position="265"/>
    </location>
</feature>
<feature type="compositionally biased region" description="Basic residues" evidence="1">
    <location>
        <begin position="149"/>
        <end position="159"/>
    </location>
</feature>
<organism evidence="2 3">
    <name type="scientific">Amniculicola lignicola CBS 123094</name>
    <dbReference type="NCBI Taxonomy" id="1392246"/>
    <lineage>
        <taxon>Eukaryota</taxon>
        <taxon>Fungi</taxon>
        <taxon>Dikarya</taxon>
        <taxon>Ascomycota</taxon>
        <taxon>Pezizomycotina</taxon>
        <taxon>Dothideomycetes</taxon>
        <taxon>Pleosporomycetidae</taxon>
        <taxon>Pleosporales</taxon>
        <taxon>Amniculicolaceae</taxon>
        <taxon>Amniculicola</taxon>
    </lineage>
</organism>
<protein>
    <submittedName>
        <fullName evidence="2">Uncharacterized protein</fullName>
    </submittedName>
</protein>
<feature type="compositionally biased region" description="Polar residues" evidence="1">
    <location>
        <begin position="282"/>
        <end position="307"/>
    </location>
</feature>
<dbReference type="EMBL" id="ML977679">
    <property type="protein sequence ID" value="KAF1993916.1"/>
    <property type="molecule type" value="Genomic_DNA"/>
</dbReference>
<feature type="compositionally biased region" description="Pro residues" evidence="1">
    <location>
        <begin position="314"/>
        <end position="324"/>
    </location>
</feature>
<evidence type="ECO:0000313" key="3">
    <source>
        <dbReference type="Proteomes" id="UP000799779"/>
    </source>
</evidence>
<feature type="compositionally biased region" description="Basic and acidic residues" evidence="1">
    <location>
        <begin position="183"/>
        <end position="199"/>
    </location>
</feature>
<sequence>MPPPLLTLLSRHGFRQTWQTYTNSPKNTTKRPAKPKKKLIFVRHKVQTPIGENGGVEETTRYEFQLVVKEGQVQVYDEETHVQGQRRSTRAKKYKEVRNTGFDDPAGELKEVYLGRKEHESEKEQRVRRKKHRTRDRSRGDSDDDAARRKGKKGSGRRRKTEDELVRARGVSQSGESSRPRKHSDGLHTLRGEARRLAEEESEEDVETEEEGEGGVGVTSQVTHQHATRQTLPPSQHQSPKMDTPQQSHSGPSMTLTPSPSLPRTRTSHHSQMTTLIEHPSRSITNPDLPSPHSHTNSSIPQTISPLNPQPKTVSPPGPPPTTQPPKRFSAPPTLPSNLSFSTTPSPFTLSPTSPNKNIAPTNFTTARMSSVSVGGITKSTHAAISSPSGLGTQSLIAGLGTAAHAQVKMRLERGTKVGFEGAFGDLGEAREALAKAGLVKDMGELGIKAEEEEEEEDWDKEFADS</sequence>